<evidence type="ECO:0000313" key="3">
    <source>
        <dbReference type="EMBL" id="MDR6968552.1"/>
    </source>
</evidence>
<keyword evidence="1" id="KW-1133">Transmembrane helix</keyword>
<accession>A0ABU1TRQ5</accession>
<reference evidence="3 4" key="1">
    <citation type="submission" date="2023-07" db="EMBL/GenBank/DDBJ databases">
        <title>Sorghum-associated microbial communities from plants grown in Nebraska, USA.</title>
        <authorList>
            <person name="Schachtman D."/>
        </authorList>
    </citation>
    <scope>NUCLEOTIDE SEQUENCE [LARGE SCALE GENOMIC DNA]</scope>
    <source>
        <strain evidence="3 4">3773</strain>
    </source>
</reference>
<feature type="signal peptide" evidence="2">
    <location>
        <begin position="1"/>
        <end position="23"/>
    </location>
</feature>
<protein>
    <recommendedName>
        <fullName evidence="5">Signal peptidase</fullName>
    </recommendedName>
</protein>
<keyword evidence="1" id="KW-0472">Membrane</keyword>
<evidence type="ECO:0000256" key="1">
    <source>
        <dbReference type="SAM" id="Phobius"/>
    </source>
</evidence>
<comment type="caution">
    <text evidence="3">The sequence shown here is derived from an EMBL/GenBank/DDBJ whole genome shotgun (WGS) entry which is preliminary data.</text>
</comment>
<name>A0ABU1TRQ5_9FLAO</name>
<evidence type="ECO:0000313" key="4">
    <source>
        <dbReference type="Proteomes" id="UP001255185"/>
    </source>
</evidence>
<keyword evidence="2" id="KW-0732">Signal</keyword>
<evidence type="ECO:0000256" key="2">
    <source>
        <dbReference type="SAM" id="SignalP"/>
    </source>
</evidence>
<sequence length="74" mass="8504">MLRKFLKVYLFAAILFSDFLMFADDNPGTGMEDENGNTDGSVEQAPINGWMIYMMLLGICFAFYYLKNRKTQVS</sequence>
<keyword evidence="1" id="KW-0812">Transmembrane</keyword>
<feature type="transmembrane region" description="Helical" evidence="1">
    <location>
        <begin position="47"/>
        <end position="66"/>
    </location>
</feature>
<keyword evidence="4" id="KW-1185">Reference proteome</keyword>
<dbReference type="EMBL" id="JAVDVI010000011">
    <property type="protein sequence ID" value="MDR6968552.1"/>
    <property type="molecule type" value="Genomic_DNA"/>
</dbReference>
<proteinExistence type="predicted"/>
<gene>
    <name evidence="3" type="ORF">J2X31_002575</name>
</gene>
<dbReference type="Proteomes" id="UP001255185">
    <property type="component" value="Unassembled WGS sequence"/>
</dbReference>
<evidence type="ECO:0008006" key="5">
    <source>
        <dbReference type="Google" id="ProtNLM"/>
    </source>
</evidence>
<organism evidence="3 4">
    <name type="scientific">Flavobacterium arsenatis</name>
    <dbReference type="NCBI Taxonomy" id="1484332"/>
    <lineage>
        <taxon>Bacteria</taxon>
        <taxon>Pseudomonadati</taxon>
        <taxon>Bacteroidota</taxon>
        <taxon>Flavobacteriia</taxon>
        <taxon>Flavobacteriales</taxon>
        <taxon>Flavobacteriaceae</taxon>
        <taxon>Flavobacterium</taxon>
    </lineage>
</organism>
<feature type="chain" id="PRO_5046039220" description="Signal peptidase" evidence="2">
    <location>
        <begin position="24"/>
        <end position="74"/>
    </location>
</feature>